<dbReference type="EMBL" id="JAHZIK010000865">
    <property type="protein sequence ID" value="MBW7457479.1"/>
    <property type="molecule type" value="Genomic_DNA"/>
</dbReference>
<gene>
    <name evidence="1" type="ORF">K0U00_25895</name>
</gene>
<evidence type="ECO:0000313" key="2">
    <source>
        <dbReference type="Proteomes" id="UP001519887"/>
    </source>
</evidence>
<evidence type="ECO:0000313" key="1">
    <source>
        <dbReference type="EMBL" id="MBW7457479.1"/>
    </source>
</evidence>
<protein>
    <submittedName>
        <fullName evidence="1">Uncharacterized protein</fullName>
    </submittedName>
</protein>
<sequence>MVKFYKLAADREKLNKQGYEAIKADIEKIKSFNRLADFAEAQKPDLKSSSGLDNERTIQMLIFGLVKSSTGLISNFVIKTWSITYIYG</sequence>
<reference evidence="1 2" key="1">
    <citation type="submission" date="2021-07" db="EMBL/GenBank/DDBJ databases">
        <title>Paenibacillus radiodurans sp. nov., isolated from the southeastern edge of Tengger Desert.</title>
        <authorList>
            <person name="Zhang G."/>
        </authorList>
    </citation>
    <scope>NUCLEOTIDE SEQUENCE [LARGE SCALE GENOMIC DNA]</scope>
    <source>
        <strain evidence="1 2">CCM 7311</strain>
    </source>
</reference>
<keyword evidence="2" id="KW-1185">Reference proteome</keyword>
<proteinExistence type="predicted"/>
<organism evidence="1 2">
    <name type="scientific">Paenibacillus sepulcri</name>
    <dbReference type="NCBI Taxonomy" id="359917"/>
    <lineage>
        <taxon>Bacteria</taxon>
        <taxon>Bacillati</taxon>
        <taxon>Bacillota</taxon>
        <taxon>Bacilli</taxon>
        <taxon>Bacillales</taxon>
        <taxon>Paenibacillaceae</taxon>
        <taxon>Paenibacillus</taxon>
    </lineage>
</organism>
<accession>A0ABS7C9A8</accession>
<name>A0ABS7C9A8_9BACL</name>
<dbReference type="RefSeq" id="WP_210047038.1">
    <property type="nucleotide sequence ID" value="NZ_JBHLVU010000083.1"/>
</dbReference>
<comment type="caution">
    <text evidence="1">The sequence shown here is derived from an EMBL/GenBank/DDBJ whole genome shotgun (WGS) entry which is preliminary data.</text>
</comment>
<dbReference type="Proteomes" id="UP001519887">
    <property type="component" value="Unassembled WGS sequence"/>
</dbReference>